<protein>
    <submittedName>
        <fullName evidence="1">Uncharacterized protein</fullName>
    </submittedName>
</protein>
<name>A0ACB9CIH9_ARCLA</name>
<accession>A0ACB9CIH9</accession>
<sequence length="512" mass="58810">MTTFLLILISLICSIILLPLFKFFHKFWWIPLRVNRVLTRQGLHGPPYSFIHGNTKEISNMRNKSMNLPMDTSHYIFPRIQPHIDSWFRVYGKNFVYWHGPEAMLVVTEPELLKEIMSNREISMGKQEMEPIMKKIVGEGLVSSEGDKWAKQRKIANHAFHAERLKNMVPAMVESVDMMLKRWKETGSKEMEVYEEFRILTSEVISRTAFGSSYEDGKQVFQKLGELTMIASKNLYKIRLPGFRKIFKDKDDVESDKLQAGIRDLIMQMISSREKTMVSGDEDNSRTDYLGLLLKTHHDIHENFKLSTQDIIDDCKTFYAAGHGTVSLLLSWATLLLGIHTDWQEKAREEVQQVFGNENPTSEGIARLKTMGMIINETLRLYPPGIAITRRVGREMKVGTLILPANMNLQIPALALHHDPEIWGQEAHLFKPERFSDGIVKATNNNPEAFLPFGYGPRNCVGSSFGINEAKIALSMILQRYRFSRSPKYVHAPLHRITLRPNSGVQIMFQAL</sequence>
<proteinExistence type="predicted"/>
<evidence type="ECO:0000313" key="2">
    <source>
        <dbReference type="Proteomes" id="UP001055879"/>
    </source>
</evidence>
<dbReference type="Proteomes" id="UP001055879">
    <property type="component" value="Linkage Group LG04"/>
</dbReference>
<gene>
    <name evidence="1" type="ORF">L6452_13541</name>
</gene>
<dbReference type="EMBL" id="CM042050">
    <property type="protein sequence ID" value="KAI3734080.1"/>
    <property type="molecule type" value="Genomic_DNA"/>
</dbReference>
<reference evidence="2" key="1">
    <citation type="journal article" date="2022" name="Mol. Ecol. Resour.">
        <title>The genomes of chicory, endive, great burdock and yacon provide insights into Asteraceae palaeo-polyploidization history and plant inulin production.</title>
        <authorList>
            <person name="Fan W."/>
            <person name="Wang S."/>
            <person name="Wang H."/>
            <person name="Wang A."/>
            <person name="Jiang F."/>
            <person name="Liu H."/>
            <person name="Zhao H."/>
            <person name="Xu D."/>
            <person name="Zhang Y."/>
        </authorList>
    </citation>
    <scope>NUCLEOTIDE SEQUENCE [LARGE SCALE GENOMIC DNA]</scope>
    <source>
        <strain evidence="2">cv. Niubang</strain>
    </source>
</reference>
<organism evidence="1 2">
    <name type="scientific">Arctium lappa</name>
    <name type="common">Greater burdock</name>
    <name type="synonym">Lappa major</name>
    <dbReference type="NCBI Taxonomy" id="4217"/>
    <lineage>
        <taxon>Eukaryota</taxon>
        <taxon>Viridiplantae</taxon>
        <taxon>Streptophyta</taxon>
        <taxon>Embryophyta</taxon>
        <taxon>Tracheophyta</taxon>
        <taxon>Spermatophyta</taxon>
        <taxon>Magnoliopsida</taxon>
        <taxon>eudicotyledons</taxon>
        <taxon>Gunneridae</taxon>
        <taxon>Pentapetalae</taxon>
        <taxon>asterids</taxon>
        <taxon>campanulids</taxon>
        <taxon>Asterales</taxon>
        <taxon>Asteraceae</taxon>
        <taxon>Carduoideae</taxon>
        <taxon>Cardueae</taxon>
        <taxon>Arctiinae</taxon>
        <taxon>Arctium</taxon>
    </lineage>
</organism>
<keyword evidence="2" id="KW-1185">Reference proteome</keyword>
<comment type="caution">
    <text evidence="1">The sequence shown here is derived from an EMBL/GenBank/DDBJ whole genome shotgun (WGS) entry which is preliminary data.</text>
</comment>
<reference evidence="1 2" key="2">
    <citation type="journal article" date="2022" name="Mol. Ecol. Resour.">
        <title>The genomes of chicory, endive, great burdock and yacon provide insights into Asteraceae paleo-polyploidization history and plant inulin production.</title>
        <authorList>
            <person name="Fan W."/>
            <person name="Wang S."/>
            <person name="Wang H."/>
            <person name="Wang A."/>
            <person name="Jiang F."/>
            <person name="Liu H."/>
            <person name="Zhao H."/>
            <person name="Xu D."/>
            <person name="Zhang Y."/>
        </authorList>
    </citation>
    <scope>NUCLEOTIDE SEQUENCE [LARGE SCALE GENOMIC DNA]</scope>
    <source>
        <strain evidence="2">cv. Niubang</strain>
    </source>
</reference>
<evidence type="ECO:0000313" key="1">
    <source>
        <dbReference type="EMBL" id="KAI3734080.1"/>
    </source>
</evidence>